<dbReference type="Proteomes" id="UP001050975">
    <property type="component" value="Unassembled WGS sequence"/>
</dbReference>
<keyword evidence="1" id="KW-1133">Transmembrane helix</keyword>
<keyword evidence="1" id="KW-0472">Membrane</keyword>
<sequence>MILVDTAGSVEFLHGVRRLKFHVIARVSCDRQLVDARRLRQLCKRGQPVRLIGLKFPVSVSWYYLKRDNGQLEKRFILSTKQLKASRITWWGRRRWLKTAKHRFGLHRFGQGTLLGVYRWLVLSLLAYLLAHWAYLSTNSTDLPDGGQAALTALEFVWPQIVVCLFLLNLERMIALARSYGFDIHFSWCKM</sequence>
<feature type="transmembrane region" description="Helical" evidence="1">
    <location>
        <begin position="148"/>
        <end position="168"/>
    </location>
</feature>
<evidence type="ECO:0000313" key="3">
    <source>
        <dbReference type="Proteomes" id="UP001050975"/>
    </source>
</evidence>
<name>A0AAV3XR09_9CYAN</name>
<dbReference type="SUPFAM" id="SSF53098">
    <property type="entry name" value="Ribonuclease H-like"/>
    <property type="match status" value="1"/>
</dbReference>
<evidence type="ECO:0008006" key="4">
    <source>
        <dbReference type="Google" id="ProtNLM"/>
    </source>
</evidence>
<feature type="transmembrane region" description="Helical" evidence="1">
    <location>
        <begin position="117"/>
        <end position="136"/>
    </location>
</feature>
<evidence type="ECO:0000313" key="2">
    <source>
        <dbReference type="EMBL" id="GET43012.1"/>
    </source>
</evidence>
<dbReference type="RefSeq" id="WP_226591379.1">
    <property type="nucleotide sequence ID" value="NZ_BLAY01000193.1"/>
</dbReference>
<protein>
    <recommendedName>
        <fullName evidence="4">Transposase</fullName>
    </recommendedName>
</protein>
<dbReference type="InterPro" id="IPR012337">
    <property type="entry name" value="RNaseH-like_sf"/>
</dbReference>
<gene>
    <name evidence="2" type="ORF">MiSe_78320</name>
</gene>
<dbReference type="EMBL" id="BLAY01000193">
    <property type="protein sequence ID" value="GET43012.1"/>
    <property type="molecule type" value="Genomic_DNA"/>
</dbReference>
<proteinExistence type="predicted"/>
<evidence type="ECO:0000256" key="1">
    <source>
        <dbReference type="SAM" id="Phobius"/>
    </source>
</evidence>
<keyword evidence="3" id="KW-1185">Reference proteome</keyword>
<accession>A0AAV3XR09</accession>
<dbReference type="AlphaFoldDB" id="A0AAV3XR09"/>
<organism evidence="2 3">
    <name type="scientific">Microseira wollei NIES-4236</name>
    <dbReference type="NCBI Taxonomy" id="2530354"/>
    <lineage>
        <taxon>Bacteria</taxon>
        <taxon>Bacillati</taxon>
        <taxon>Cyanobacteriota</taxon>
        <taxon>Cyanophyceae</taxon>
        <taxon>Oscillatoriophycideae</taxon>
        <taxon>Aerosakkonematales</taxon>
        <taxon>Aerosakkonemataceae</taxon>
        <taxon>Microseira</taxon>
    </lineage>
</organism>
<comment type="caution">
    <text evidence="2">The sequence shown here is derived from an EMBL/GenBank/DDBJ whole genome shotgun (WGS) entry which is preliminary data.</text>
</comment>
<reference evidence="2" key="1">
    <citation type="submission" date="2019-10" db="EMBL/GenBank/DDBJ databases">
        <title>Draft genome sequece of Microseira wollei NIES-4236.</title>
        <authorList>
            <person name="Yamaguchi H."/>
            <person name="Suzuki S."/>
            <person name="Kawachi M."/>
        </authorList>
    </citation>
    <scope>NUCLEOTIDE SEQUENCE</scope>
    <source>
        <strain evidence="2">NIES-4236</strain>
    </source>
</reference>
<keyword evidence="1" id="KW-0812">Transmembrane</keyword>